<accession>A0A378NI53</accession>
<organism evidence="2 3">
    <name type="scientific">Mannheimia haemolytica</name>
    <name type="common">Pasteurella haemolytica</name>
    <dbReference type="NCBI Taxonomy" id="75985"/>
    <lineage>
        <taxon>Bacteria</taxon>
        <taxon>Pseudomonadati</taxon>
        <taxon>Pseudomonadota</taxon>
        <taxon>Gammaproteobacteria</taxon>
        <taxon>Pasteurellales</taxon>
        <taxon>Pasteurellaceae</taxon>
        <taxon>Mannheimia</taxon>
    </lineage>
</organism>
<name>A0A378NI53_MANHA</name>
<dbReference type="GeneID" id="79318139"/>
<dbReference type="Proteomes" id="UP000254031">
    <property type="component" value="Unassembled WGS sequence"/>
</dbReference>
<evidence type="ECO:0000313" key="3">
    <source>
        <dbReference type="Proteomes" id="UP000254031"/>
    </source>
</evidence>
<dbReference type="AlphaFoldDB" id="A0A378NI53"/>
<feature type="transmembrane region" description="Helical" evidence="1">
    <location>
        <begin position="23"/>
        <end position="40"/>
    </location>
</feature>
<reference evidence="2 3" key="1">
    <citation type="submission" date="2018-06" db="EMBL/GenBank/DDBJ databases">
        <authorList>
            <consortium name="Pathogen Informatics"/>
            <person name="Doyle S."/>
        </authorList>
    </citation>
    <scope>NUCLEOTIDE SEQUENCE [LARGE SCALE GENOMIC DNA]</scope>
    <source>
        <strain evidence="2 3">NCTC9380</strain>
    </source>
</reference>
<evidence type="ECO:0000313" key="2">
    <source>
        <dbReference type="EMBL" id="STY67249.1"/>
    </source>
</evidence>
<dbReference type="RefSeq" id="WP_006249660.1">
    <property type="nucleotide sequence ID" value="NZ_CP011098.1"/>
</dbReference>
<sequence>MRYVPLCLMMCASFYLFINNIDGWGWGILLSFILASAAYGKEE</sequence>
<keyword evidence="1" id="KW-1133">Transmembrane helix</keyword>
<gene>
    <name evidence="2" type="ORF">NCTC9380_02600</name>
</gene>
<proteinExistence type="predicted"/>
<keyword evidence="1" id="KW-0472">Membrane</keyword>
<keyword evidence="1" id="KW-0812">Transmembrane</keyword>
<dbReference type="EMBL" id="UGPL01000006">
    <property type="protein sequence ID" value="STY67249.1"/>
    <property type="molecule type" value="Genomic_DNA"/>
</dbReference>
<evidence type="ECO:0000256" key="1">
    <source>
        <dbReference type="SAM" id="Phobius"/>
    </source>
</evidence>
<protein>
    <submittedName>
        <fullName evidence="2">Uncharacterized protein</fullName>
    </submittedName>
</protein>